<proteinExistence type="predicted"/>
<name>A0A0W8CYH6_PHYNI</name>
<comment type="caution">
    <text evidence="2">The sequence shown here is derived from an EMBL/GenBank/DDBJ whole genome shotgun (WGS) entry which is preliminary data.</text>
</comment>
<dbReference type="AlphaFoldDB" id="A0A0W8CYH6"/>
<dbReference type="EMBL" id="LNFP01000844">
    <property type="protein sequence ID" value="KUF89181.1"/>
    <property type="molecule type" value="Genomic_DNA"/>
</dbReference>
<gene>
    <name evidence="2" type="ORF">AM588_10004229</name>
</gene>
<dbReference type="GO" id="GO:0046983">
    <property type="term" value="F:protein dimerization activity"/>
    <property type="evidence" value="ECO:0007669"/>
    <property type="project" value="InterPro"/>
</dbReference>
<organism evidence="2 3">
    <name type="scientific">Phytophthora nicotianae</name>
    <name type="common">Potato buckeye rot agent</name>
    <name type="synonym">Phytophthora parasitica</name>
    <dbReference type="NCBI Taxonomy" id="4792"/>
    <lineage>
        <taxon>Eukaryota</taxon>
        <taxon>Sar</taxon>
        <taxon>Stramenopiles</taxon>
        <taxon>Oomycota</taxon>
        <taxon>Peronosporomycetes</taxon>
        <taxon>Peronosporales</taxon>
        <taxon>Peronosporaceae</taxon>
        <taxon>Phytophthora</taxon>
    </lineage>
</organism>
<accession>A0A0W8CYH6</accession>
<dbReference type="InterPro" id="IPR008906">
    <property type="entry name" value="HATC_C_dom"/>
</dbReference>
<reference evidence="2 3" key="1">
    <citation type="submission" date="2015-11" db="EMBL/GenBank/DDBJ databases">
        <title>Genomes and virulence difference between two physiological races of Phytophthora nicotianae.</title>
        <authorList>
            <person name="Liu H."/>
            <person name="Ma X."/>
            <person name="Yu H."/>
            <person name="Fang D."/>
            <person name="Li Y."/>
            <person name="Wang X."/>
            <person name="Wang W."/>
            <person name="Dong Y."/>
            <person name="Xiao B."/>
        </authorList>
    </citation>
    <scope>NUCLEOTIDE SEQUENCE [LARGE SCALE GENOMIC DNA]</scope>
    <source>
        <strain evidence="3">race 1</strain>
    </source>
</reference>
<dbReference type="Pfam" id="PF05699">
    <property type="entry name" value="Dimer_Tnp_hAT"/>
    <property type="match status" value="1"/>
</dbReference>
<protein>
    <recommendedName>
        <fullName evidence="1">HAT C-terminal dimerisation domain-containing protein</fullName>
    </recommendedName>
</protein>
<evidence type="ECO:0000259" key="1">
    <source>
        <dbReference type="Pfam" id="PF05699"/>
    </source>
</evidence>
<feature type="domain" description="HAT C-terminal dimerisation" evidence="1">
    <location>
        <begin position="67"/>
        <end position="114"/>
    </location>
</feature>
<evidence type="ECO:0000313" key="3">
    <source>
        <dbReference type="Proteomes" id="UP000054636"/>
    </source>
</evidence>
<sequence>MSIAFMIDPSTNLDDFVGKDNDEVDSQILQMAKRCGLTTTSKDAKRTAEILTFKSWKQRGGASLRNQYSQSSPRDYWGSKRRQDYPLLTRIAEFVFVILTSSAGSERAWSILITSTQRGGTDSLFKS</sequence>
<dbReference type="Proteomes" id="UP000054636">
    <property type="component" value="Unassembled WGS sequence"/>
</dbReference>
<evidence type="ECO:0000313" key="2">
    <source>
        <dbReference type="EMBL" id="KUF89181.1"/>
    </source>
</evidence>